<organism evidence="2 3">
    <name type="scientific">Piloderma croceum (strain F 1598)</name>
    <dbReference type="NCBI Taxonomy" id="765440"/>
    <lineage>
        <taxon>Eukaryota</taxon>
        <taxon>Fungi</taxon>
        <taxon>Dikarya</taxon>
        <taxon>Basidiomycota</taxon>
        <taxon>Agaricomycotina</taxon>
        <taxon>Agaricomycetes</taxon>
        <taxon>Agaricomycetidae</taxon>
        <taxon>Atheliales</taxon>
        <taxon>Atheliaceae</taxon>
        <taxon>Piloderma</taxon>
    </lineage>
</organism>
<evidence type="ECO:0000313" key="3">
    <source>
        <dbReference type="Proteomes" id="UP000054166"/>
    </source>
</evidence>
<feature type="transmembrane region" description="Helical" evidence="1">
    <location>
        <begin position="6"/>
        <end position="23"/>
    </location>
</feature>
<reference evidence="2 3" key="1">
    <citation type="submission" date="2014-04" db="EMBL/GenBank/DDBJ databases">
        <authorList>
            <consortium name="DOE Joint Genome Institute"/>
            <person name="Kuo A."/>
            <person name="Tarkka M."/>
            <person name="Buscot F."/>
            <person name="Kohler A."/>
            <person name="Nagy L.G."/>
            <person name="Floudas D."/>
            <person name="Copeland A."/>
            <person name="Barry K.W."/>
            <person name="Cichocki N."/>
            <person name="Veneault-Fourrey C."/>
            <person name="LaButti K."/>
            <person name="Lindquist E.A."/>
            <person name="Lipzen A."/>
            <person name="Lundell T."/>
            <person name="Morin E."/>
            <person name="Murat C."/>
            <person name="Sun H."/>
            <person name="Tunlid A."/>
            <person name="Henrissat B."/>
            <person name="Grigoriev I.V."/>
            <person name="Hibbett D.S."/>
            <person name="Martin F."/>
            <person name="Nordberg H.P."/>
            <person name="Cantor M.N."/>
            <person name="Hua S.X."/>
        </authorList>
    </citation>
    <scope>NUCLEOTIDE SEQUENCE [LARGE SCALE GENOMIC DNA]</scope>
    <source>
        <strain evidence="2 3">F 1598</strain>
    </source>
</reference>
<accession>A0A0C3G624</accession>
<dbReference type="HOGENOM" id="CLU_3051136_0_0_1"/>
<keyword evidence="1" id="KW-0472">Membrane</keyword>
<reference evidence="3" key="2">
    <citation type="submission" date="2015-01" db="EMBL/GenBank/DDBJ databases">
        <title>Evolutionary Origins and Diversification of the Mycorrhizal Mutualists.</title>
        <authorList>
            <consortium name="DOE Joint Genome Institute"/>
            <consortium name="Mycorrhizal Genomics Consortium"/>
            <person name="Kohler A."/>
            <person name="Kuo A."/>
            <person name="Nagy L.G."/>
            <person name="Floudas D."/>
            <person name="Copeland A."/>
            <person name="Barry K.W."/>
            <person name="Cichocki N."/>
            <person name="Veneault-Fourrey C."/>
            <person name="LaButti K."/>
            <person name="Lindquist E.A."/>
            <person name="Lipzen A."/>
            <person name="Lundell T."/>
            <person name="Morin E."/>
            <person name="Murat C."/>
            <person name="Riley R."/>
            <person name="Ohm R."/>
            <person name="Sun H."/>
            <person name="Tunlid A."/>
            <person name="Henrissat B."/>
            <person name="Grigoriev I.V."/>
            <person name="Hibbett D.S."/>
            <person name="Martin F."/>
        </authorList>
    </citation>
    <scope>NUCLEOTIDE SEQUENCE [LARGE SCALE GENOMIC DNA]</scope>
    <source>
        <strain evidence="3">F 1598</strain>
    </source>
</reference>
<dbReference type="Proteomes" id="UP000054166">
    <property type="component" value="Unassembled WGS sequence"/>
</dbReference>
<protein>
    <submittedName>
        <fullName evidence="2">Uncharacterized protein</fullName>
    </submittedName>
</protein>
<dbReference type="EMBL" id="KN832971">
    <property type="protein sequence ID" value="KIM91670.1"/>
    <property type="molecule type" value="Genomic_DNA"/>
</dbReference>
<dbReference type="InParanoid" id="A0A0C3G624"/>
<gene>
    <name evidence="2" type="ORF">PILCRDRAFT_136387</name>
</gene>
<proteinExistence type="predicted"/>
<keyword evidence="1" id="KW-1133">Transmembrane helix</keyword>
<keyword evidence="1" id="KW-0812">Transmembrane</keyword>
<evidence type="ECO:0000256" key="1">
    <source>
        <dbReference type="SAM" id="Phobius"/>
    </source>
</evidence>
<dbReference type="AlphaFoldDB" id="A0A0C3G624"/>
<evidence type="ECO:0000313" key="2">
    <source>
        <dbReference type="EMBL" id="KIM91670.1"/>
    </source>
</evidence>
<sequence>MYIQCSLYLFVSAVIYIFCHRGARRMMLRPTVEKLVGENNHAIKRGTSRGAQVL</sequence>
<name>A0A0C3G624_PILCF</name>
<keyword evidence="3" id="KW-1185">Reference proteome</keyword>